<protein>
    <submittedName>
        <fullName evidence="1">Uncharacterized protein</fullName>
    </submittedName>
</protein>
<dbReference type="Proteomes" id="UP000284557">
    <property type="component" value="Unassembled WGS sequence"/>
</dbReference>
<evidence type="ECO:0000313" key="2">
    <source>
        <dbReference type="Proteomes" id="UP000284557"/>
    </source>
</evidence>
<dbReference type="SUPFAM" id="SSF82171">
    <property type="entry name" value="DPP6 N-terminal domain-like"/>
    <property type="match status" value="1"/>
</dbReference>
<proteinExistence type="predicted"/>
<dbReference type="AlphaFoldDB" id="A0ABD7HHG8"/>
<reference evidence="1 2" key="1">
    <citation type="submission" date="2018-08" db="EMBL/GenBank/DDBJ databases">
        <title>Linezolid Resistance in Mycobacterium abscessus: MIC Distribution and Comprehensive Investigation of Resistance Mechanisms.</title>
        <authorList>
            <person name="Ye M."/>
            <person name="Xu L."/>
            <person name="Zou Y."/>
            <person name="Li B."/>
            <person name="Guo Q."/>
            <person name="Zhang Y."/>
            <person name="Zhan M."/>
            <person name="Xu B."/>
            <person name="Yu F."/>
            <person name="Zhang Z."/>
            <person name="Chu H."/>
        </authorList>
    </citation>
    <scope>NUCLEOTIDE SEQUENCE [LARGE SCALE GENOMIC DNA]</scope>
    <source>
        <strain evidence="1 2">G143</strain>
    </source>
</reference>
<sequence length="294" mass="32533">MDPDSFSGPIMAHCLAHSGTTTMSKLNLDTGQLATIAIFPYGCNGATPWNTNYSPDFLKVVNPTLRSDSHVAYYDSRTGTSVDVTNIVSPTPAGDFGKQEIPRHVYPQFDDQGLFVFFDINSGEYKSFDTNSKQIVRTSKTYSPRFLQQLALDPSRVGPNELPKGNNERLCSPKWIIDNTRYLRTIGDHQGNHQLVIAPVPQSASTRPNCDEVTGQVITPPSLEIWRAAADPTGSTIIFLIESRTNGKALNLYRANTEEPSHPTQIKLSDSFLDHAGISEDRNKSQVVSFIGWR</sequence>
<accession>A0ABD7HHG8</accession>
<organism evidence="1 2">
    <name type="scientific">Mycobacteroides abscessus</name>
    <dbReference type="NCBI Taxonomy" id="36809"/>
    <lineage>
        <taxon>Bacteria</taxon>
        <taxon>Bacillati</taxon>
        <taxon>Actinomycetota</taxon>
        <taxon>Actinomycetes</taxon>
        <taxon>Mycobacteriales</taxon>
        <taxon>Mycobacteriaceae</taxon>
        <taxon>Mycobacteroides</taxon>
    </lineage>
</organism>
<evidence type="ECO:0000313" key="1">
    <source>
        <dbReference type="EMBL" id="RIT29550.1"/>
    </source>
</evidence>
<dbReference type="EMBL" id="QXBN01000031">
    <property type="protein sequence ID" value="RIT29550.1"/>
    <property type="molecule type" value="Genomic_DNA"/>
</dbReference>
<comment type="caution">
    <text evidence="1">The sequence shown here is derived from an EMBL/GenBank/DDBJ whole genome shotgun (WGS) entry which is preliminary data.</text>
</comment>
<gene>
    <name evidence="1" type="ORF">D2E76_25155</name>
</gene>
<name>A0ABD7HHG8_9MYCO</name>